<evidence type="ECO:0000256" key="9">
    <source>
        <dbReference type="SAM" id="SignalP"/>
    </source>
</evidence>
<dbReference type="PIRSF" id="PIRSF036292">
    <property type="entry name" value="Prenylcysteine_oxidase"/>
    <property type="match status" value="1"/>
</dbReference>
<evidence type="ECO:0000313" key="12">
    <source>
        <dbReference type="Proteomes" id="UP001338125"/>
    </source>
</evidence>
<feature type="compositionally biased region" description="Basic and acidic residues" evidence="8">
    <location>
        <begin position="526"/>
        <end position="538"/>
    </location>
</feature>
<organism evidence="11 12">
    <name type="scientific">Cladobotryum mycophilum</name>
    <dbReference type="NCBI Taxonomy" id="491253"/>
    <lineage>
        <taxon>Eukaryota</taxon>
        <taxon>Fungi</taxon>
        <taxon>Dikarya</taxon>
        <taxon>Ascomycota</taxon>
        <taxon>Pezizomycotina</taxon>
        <taxon>Sordariomycetes</taxon>
        <taxon>Hypocreomycetidae</taxon>
        <taxon>Hypocreales</taxon>
        <taxon>Hypocreaceae</taxon>
        <taxon>Cladobotryum</taxon>
    </lineage>
</organism>
<keyword evidence="3" id="KW-0285">Flavoprotein</keyword>
<feature type="chain" id="PRO_5047127901" evidence="9">
    <location>
        <begin position="20"/>
        <end position="559"/>
    </location>
</feature>
<dbReference type="InterPro" id="IPR036188">
    <property type="entry name" value="FAD/NAD-bd_sf"/>
</dbReference>
<dbReference type="PANTHER" id="PTHR15944:SF0">
    <property type="entry name" value="PRENYLCYSTEINE LYASE DOMAIN-CONTAINING PROTEIN"/>
    <property type="match status" value="1"/>
</dbReference>
<keyword evidence="6" id="KW-0560">Oxidoreductase</keyword>
<dbReference type="InterPro" id="IPR010795">
    <property type="entry name" value="Prenylcys_lyase"/>
</dbReference>
<feature type="signal peptide" evidence="9">
    <location>
        <begin position="1"/>
        <end position="19"/>
    </location>
</feature>
<reference evidence="11 12" key="1">
    <citation type="submission" date="2024-01" db="EMBL/GenBank/DDBJ databases">
        <title>Complete genome of Cladobotryum mycophilum ATHUM6906.</title>
        <authorList>
            <person name="Christinaki A.C."/>
            <person name="Myridakis A.I."/>
            <person name="Kouvelis V.N."/>
        </authorList>
    </citation>
    <scope>NUCLEOTIDE SEQUENCE [LARGE SCALE GENOMIC DNA]</scope>
    <source>
        <strain evidence="11 12">ATHUM6906</strain>
    </source>
</reference>
<accession>A0ABR0STY4</accession>
<keyword evidence="7" id="KW-0325">Glycoprotein</keyword>
<evidence type="ECO:0000256" key="3">
    <source>
        <dbReference type="ARBA" id="ARBA00022630"/>
    </source>
</evidence>
<evidence type="ECO:0000313" key="11">
    <source>
        <dbReference type="EMBL" id="KAK5995594.1"/>
    </source>
</evidence>
<sequence length="559" mass="61662">MRLQLGPAWAACLLIAGQAASGKKTATKAKNIAIIGAGAAGSSAAYHLRQFAEEEGVAVNVTIFEKTDHIGGRTITVNAFNDPLQAIELGASIFVKINHVLYNATQKFDLSLGGMSIKSKDDITAIWDGKNFVFQSTDATSWWWDVSKMWWRYGTSPYWANKLVNEVVGKFLKLYEAPYFPFRSLTARAYELDLVSVTALTGEQWLAQNKIDAKFSREIIQAATRVNYASNLAYIHGLETMVSFATDGAVAVEGGNWRIFKHMLDDSKAAVYRNTSVTSISFAKEEQPGSSPKYLLSTKESGVSTSSTEEYPAEFDDVIIASPWQFSNIDAADVIKFHIEEIPYTKLHVTLFASPFKLRAEFFKLAPGSQAPSNVYTTLAEDEQPMKGAEGVGQTGFYSISTLRTATNPKTQQSEFVYKIFSAEEVTVEFLSDMLGVDVPETFTTVKQEGDAPTNVEAISWYYPHWFYSYPMELPRVTFQDPIIGSGLYYTSGIESFISTMETSALMGMNVARLIVDDLAGIHREEVETPTKEGEMDRSLGGTTKEVGERKGGGEPGEL</sequence>
<dbReference type="EMBL" id="JAVFKD010000004">
    <property type="protein sequence ID" value="KAK5995594.1"/>
    <property type="molecule type" value="Genomic_DNA"/>
</dbReference>
<gene>
    <name evidence="11" type="ORF">PT974_04007</name>
</gene>
<evidence type="ECO:0000256" key="4">
    <source>
        <dbReference type="ARBA" id="ARBA00022729"/>
    </source>
</evidence>
<comment type="cofactor">
    <cofactor evidence="1">
        <name>FAD</name>
        <dbReference type="ChEBI" id="CHEBI:57692"/>
    </cofactor>
</comment>
<dbReference type="Pfam" id="PF07156">
    <property type="entry name" value="Prenylcys_lyase"/>
    <property type="match status" value="1"/>
</dbReference>
<evidence type="ECO:0000256" key="5">
    <source>
        <dbReference type="ARBA" id="ARBA00022827"/>
    </source>
</evidence>
<dbReference type="Pfam" id="PF13450">
    <property type="entry name" value="NAD_binding_8"/>
    <property type="match status" value="1"/>
</dbReference>
<keyword evidence="4 9" id="KW-0732">Signal</keyword>
<name>A0ABR0STY4_9HYPO</name>
<keyword evidence="5" id="KW-0274">FAD</keyword>
<proteinExistence type="inferred from homology"/>
<comment type="caution">
    <text evidence="11">The sequence shown here is derived from an EMBL/GenBank/DDBJ whole genome shotgun (WGS) entry which is preliminary data.</text>
</comment>
<keyword evidence="12" id="KW-1185">Reference proteome</keyword>
<evidence type="ECO:0000256" key="7">
    <source>
        <dbReference type="ARBA" id="ARBA00023180"/>
    </source>
</evidence>
<protein>
    <submittedName>
        <fullName evidence="11">Farnesylcysteine lyase-like protein</fullName>
    </submittedName>
</protein>
<evidence type="ECO:0000259" key="10">
    <source>
        <dbReference type="Pfam" id="PF07156"/>
    </source>
</evidence>
<evidence type="ECO:0000256" key="8">
    <source>
        <dbReference type="SAM" id="MobiDB-lite"/>
    </source>
</evidence>
<dbReference type="PANTHER" id="PTHR15944">
    <property type="entry name" value="FARNESYLCYSTEINE LYASE"/>
    <property type="match status" value="1"/>
</dbReference>
<evidence type="ECO:0000256" key="2">
    <source>
        <dbReference type="ARBA" id="ARBA00009967"/>
    </source>
</evidence>
<evidence type="ECO:0000256" key="1">
    <source>
        <dbReference type="ARBA" id="ARBA00001974"/>
    </source>
</evidence>
<dbReference type="SUPFAM" id="SSF51905">
    <property type="entry name" value="FAD/NAD(P)-binding domain"/>
    <property type="match status" value="1"/>
</dbReference>
<evidence type="ECO:0000256" key="6">
    <source>
        <dbReference type="ARBA" id="ARBA00023002"/>
    </source>
</evidence>
<feature type="domain" description="Prenylcysteine lyase" evidence="10">
    <location>
        <begin position="140"/>
        <end position="520"/>
    </location>
</feature>
<dbReference type="Proteomes" id="UP001338125">
    <property type="component" value="Unassembled WGS sequence"/>
</dbReference>
<comment type="similarity">
    <text evidence="2">Belongs to the prenylcysteine oxidase family.</text>
</comment>
<dbReference type="InterPro" id="IPR017046">
    <property type="entry name" value="Prenylcysteine_Oxase1"/>
</dbReference>
<feature type="region of interest" description="Disordered" evidence="8">
    <location>
        <begin position="526"/>
        <end position="559"/>
    </location>
</feature>
<dbReference type="Gene3D" id="3.50.50.60">
    <property type="entry name" value="FAD/NAD(P)-binding domain"/>
    <property type="match status" value="1"/>
</dbReference>